<proteinExistence type="predicted"/>
<reference evidence="2" key="1">
    <citation type="submission" date="2022-11" db="UniProtKB">
        <authorList>
            <consortium name="WormBaseParasite"/>
        </authorList>
    </citation>
    <scope>IDENTIFICATION</scope>
</reference>
<evidence type="ECO:0000313" key="1">
    <source>
        <dbReference type="Proteomes" id="UP000887576"/>
    </source>
</evidence>
<accession>A0AC34R7K5</accession>
<evidence type="ECO:0000313" key="2">
    <source>
        <dbReference type="WBParaSite" id="JU765_v2.g4130.t1"/>
    </source>
</evidence>
<sequence>MALLNARVAAATIYATIDRIPKIDVYSTKGLTPKNPKGKIQFKNVHFRYPSRKNAKVLNESGIVTIDKIDVRDYNISHLRNICGIVQQEPILFNGTIAENLKIGYPECSRKRMIEVCKMANAHEFIEKFPQGYDTLIGDGGIQLSGE</sequence>
<name>A0AC34R7K5_9BILA</name>
<dbReference type="WBParaSite" id="JU765_v2.g4130.t1">
    <property type="protein sequence ID" value="JU765_v2.g4130.t1"/>
    <property type="gene ID" value="JU765_v2.g4130"/>
</dbReference>
<protein>
    <submittedName>
        <fullName evidence="2">Uncharacterized protein</fullName>
    </submittedName>
</protein>
<dbReference type="Proteomes" id="UP000887576">
    <property type="component" value="Unplaced"/>
</dbReference>
<organism evidence="1 2">
    <name type="scientific">Panagrolaimus sp. JU765</name>
    <dbReference type="NCBI Taxonomy" id="591449"/>
    <lineage>
        <taxon>Eukaryota</taxon>
        <taxon>Metazoa</taxon>
        <taxon>Ecdysozoa</taxon>
        <taxon>Nematoda</taxon>
        <taxon>Chromadorea</taxon>
        <taxon>Rhabditida</taxon>
        <taxon>Tylenchina</taxon>
        <taxon>Panagrolaimomorpha</taxon>
        <taxon>Panagrolaimoidea</taxon>
        <taxon>Panagrolaimidae</taxon>
        <taxon>Panagrolaimus</taxon>
    </lineage>
</organism>